<sequence length="136" mass="14483">MPLSSQQGFSLIEVMVAMVILAVGILSIIGIQYHVVNGNTRGNVMTEQINLAQRVLERYKNTVNVDKLGNEDMVGVDETGAPGGPYTVQVRVEHMPGVKETDAQKITLTVTKSGGIGARPAGSELKVVTLTRGHGI</sequence>
<gene>
    <name evidence="2" type="ORF">HP555_08540</name>
</gene>
<reference evidence="2 3" key="1">
    <citation type="submission" date="2020-05" db="EMBL/GenBank/DDBJ databases">
        <title>Complete genome of Desulfobulbus oligotrophicus.</title>
        <authorList>
            <person name="Podar M."/>
        </authorList>
    </citation>
    <scope>NUCLEOTIDE SEQUENCE [LARGE SCALE GENOMIC DNA]</scope>
    <source>
        <strain evidence="2 3">Prop6</strain>
    </source>
</reference>
<accession>A0A7T5VDH4</accession>
<organism evidence="2 3">
    <name type="scientific">Desulfobulbus oligotrophicus</name>
    <dbReference type="NCBI Taxonomy" id="1909699"/>
    <lineage>
        <taxon>Bacteria</taxon>
        <taxon>Pseudomonadati</taxon>
        <taxon>Thermodesulfobacteriota</taxon>
        <taxon>Desulfobulbia</taxon>
        <taxon>Desulfobulbales</taxon>
        <taxon>Desulfobulbaceae</taxon>
        <taxon>Desulfobulbus</taxon>
    </lineage>
</organism>
<evidence type="ECO:0000256" key="1">
    <source>
        <dbReference type="SAM" id="Phobius"/>
    </source>
</evidence>
<keyword evidence="1" id="KW-0472">Membrane</keyword>
<proteinExistence type="predicted"/>
<dbReference type="NCBIfam" id="TIGR02532">
    <property type="entry name" value="IV_pilin_GFxxxE"/>
    <property type="match status" value="1"/>
</dbReference>
<dbReference type="RefSeq" id="WP_199261526.1">
    <property type="nucleotide sequence ID" value="NZ_CP054140.1"/>
</dbReference>
<dbReference type="Pfam" id="PF07963">
    <property type="entry name" value="N_methyl"/>
    <property type="match status" value="1"/>
</dbReference>
<keyword evidence="1" id="KW-0812">Transmembrane</keyword>
<dbReference type="Proteomes" id="UP000596092">
    <property type="component" value="Chromosome"/>
</dbReference>
<keyword evidence="3" id="KW-1185">Reference proteome</keyword>
<dbReference type="InterPro" id="IPR012902">
    <property type="entry name" value="N_methyl_site"/>
</dbReference>
<feature type="transmembrane region" description="Helical" evidence="1">
    <location>
        <begin position="12"/>
        <end position="35"/>
    </location>
</feature>
<dbReference type="AlphaFoldDB" id="A0A7T5VDH4"/>
<dbReference type="EMBL" id="CP054140">
    <property type="protein sequence ID" value="QQG65910.1"/>
    <property type="molecule type" value="Genomic_DNA"/>
</dbReference>
<name>A0A7T5VDH4_9BACT</name>
<dbReference type="PROSITE" id="PS00409">
    <property type="entry name" value="PROKAR_NTER_METHYL"/>
    <property type="match status" value="1"/>
</dbReference>
<evidence type="ECO:0000313" key="2">
    <source>
        <dbReference type="EMBL" id="QQG65910.1"/>
    </source>
</evidence>
<protein>
    <submittedName>
        <fullName evidence="2">Prepilin-type N-terminal cleavage/methylation domain-containing protein</fullName>
    </submittedName>
</protein>
<keyword evidence="1" id="KW-1133">Transmembrane helix</keyword>
<evidence type="ECO:0000313" key="3">
    <source>
        <dbReference type="Proteomes" id="UP000596092"/>
    </source>
</evidence>
<dbReference type="KEGG" id="dog:HP555_08540"/>